<organism evidence="2 3">
    <name type="scientific">Diatrype stigma</name>
    <dbReference type="NCBI Taxonomy" id="117547"/>
    <lineage>
        <taxon>Eukaryota</taxon>
        <taxon>Fungi</taxon>
        <taxon>Dikarya</taxon>
        <taxon>Ascomycota</taxon>
        <taxon>Pezizomycotina</taxon>
        <taxon>Sordariomycetes</taxon>
        <taxon>Xylariomycetidae</taxon>
        <taxon>Xylariales</taxon>
        <taxon>Diatrypaceae</taxon>
        <taxon>Diatrype</taxon>
    </lineage>
</organism>
<dbReference type="AlphaFoldDB" id="A0AAN9UW03"/>
<reference evidence="2 3" key="1">
    <citation type="submission" date="2024-02" db="EMBL/GenBank/DDBJ databases">
        <title>De novo assembly and annotation of 12 fungi associated with fruit tree decline syndrome in Ontario, Canada.</title>
        <authorList>
            <person name="Sulman M."/>
            <person name="Ellouze W."/>
            <person name="Ilyukhin E."/>
        </authorList>
    </citation>
    <scope>NUCLEOTIDE SEQUENCE [LARGE SCALE GENOMIC DNA]</scope>
    <source>
        <strain evidence="2 3">M11/M66-122</strain>
    </source>
</reference>
<protein>
    <submittedName>
        <fullName evidence="2">Uncharacterized protein</fullName>
    </submittedName>
</protein>
<keyword evidence="1" id="KW-0732">Signal</keyword>
<accession>A0AAN9UW03</accession>
<proteinExistence type="predicted"/>
<keyword evidence="3" id="KW-1185">Reference proteome</keyword>
<name>A0AAN9UW03_9PEZI</name>
<evidence type="ECO:0000313" key="3">
    <source>
        <dbReference type="Proteomes" id="UP001320420"/>
    </source>
</evidence>
<feature type="signal peptide" evidence="1">
    <location>
        <begin position="1"/>
        <end position="18"/>
    </location>
</feature>
<evidence type="ECO:0000313" key="2">
    <source>
        <dbReference type="EMBL" id="KAK7754237.1"/>
    </source>
</evidence>
<dbReference type="EMBL" id="JAKJXP020000022">
    <property type="protein sequence ID" value="KAK7754237.1"/>
    <property type="molecule type" value="Genomic_DNA"/>
</dbReference>
<comment type="caution">
    <text evidence="2">The sequence shown here is derived from an EMBL/GenBank/DDBJ whole genome shotgun (WGS) entry which is preliminary data.</text>
</comment>
<evidence type="ECO:0000256" key="1">
    <source>
        <dbReference type="SAM" id="SignalP"/>
    </source>
</evidence>
<dbReference type="Proteomes" id="UP001320420">
    <property type="component" value="Unassembled WGS sequence"/>
</dbReference>
<feature type="chain" id="PRO_5042947280" evidence="1">
    <location>
        <begin position="19"/>
        <end position="150"/>
    </location>
</feature>
<sequence length="150" mass="15507">MQLSIVLGLSMLSALGAAENTVEGDDVPGACLATCQSTIDLTARCDDSADDDDDYRRCVCLAQDAQLHMNQCAVCVQQNGMRDPDDNDVADLMDDCGWDFTQASASAGATTASPTVIVSTSTGQSTTAIATITQTPSAATQTSAQTTNSE</sequence>
<gene>
    <name evidence="2" type="ORF">SLS62_003814</name>
</gene>